<accession>E4ZJP0</accession>
<dbReference type="HOGENOM" id="CLU_3032790_0_0_1"/>
<name>E4ZJP0_LEPMJ</name>
<dbReference type="VEuPathDB" id="FungiDB:LEMA_uP068330.1"/>
<organism evidence="2">
    <name type="scientific">Leptosphaeria maculans (strain JN3 / isolate v23.1.3 / race Av1-4-5-6-7-8)</name>
    <name type="common">Blackleg fungus</name>
    <name type="synonym">Phoma lingam</name>
    <dbReference type="NCBI Taxonomy" id="985895"/>
    <lineage>
        <taxon>Eukaryota</taxon>
        <taxon>Fungi</taxon>
        <taxon>Dikarya</taxon>
        <taxon>Ascomycota</taxon>
        <taxon>Pezizomycotina</taxon>
        <taxon>Dothideomycetes</taxon>
        <taxon>Pleosporomycetidae</taxon>
        <taxon>Pleosporales</taxon>
        <taxon>Pleosporineae</taxon>
        <taxon>Leptosphaeriaceae</taxon>
        <taxon>Plenodomus</taxon>
        <taxon>Plenodomus lingam/Leptosphaeria maculans species complex</taxon>
    </lineage>
</organism>
<keyword evidence="2" id="KW-1185">Reference proteome</keyword>
<evidence type="ECO:0000313" key="2">
    <source>
        <dbReference type="Proteomes" id="UP000002668"/>
    </source>
</evidence>
<gene>
    <name evidence="1" type="ORF">LEMA_uP068330.1</name>
</gene>
<dbReference type="InParanoid" id="E4ZJP0"/>
<reference evidence="2" key="1">
    <citation type="journal article" date="2011" name="Nat. Commun.">
        <title>Effector diversification within compartments of the Leptosphaeria maculans genome affected by Repeat-Induced Point mutations.</title>
        <authorList>
            <person name="Rouxel T."/>
            <person name="Grandaubert J."/>
            <person name="Hane J.K."/>
            <person name="Hoede C."/>
            <person name="van de Wouw A.P."/>
            <person name="Couloux A."/>
            <person name="Dominguez V."/>
            <person name="Anthouard V."/>
            <person name="Bally P."/>
            <person name="Bourras S."/>
            <person name="Cozijnsen A.J."/>
            <person name="Ciuffetti L.M."/>
            <person name="Degrave A."/>
            <person name="Dilmaghani A."/>
            <person name="Duret L."/>
            <person name="Fudal I."/>
            <person name="Goodwin S.B."/>
            <person name="Gout L."/>
            <person name="Glaser N."/>
            <person name="Linglin J."/>
            <person name="Kema G.H.J."/>
            <person name="Lapalu N."/>
            <person name="Lawrence C.B."/>
            <person name="May K."/>
            <person name="Meyer M."/>
            <person name="Ollivier B."/>
            <person name="Poulain J."/>
            <person name="Schoch C.L."/>
            <person name="Simon A."/>
            <person name="Spatafora J.W."/>
            <person name="Stachowiak A."/>
            <person name="Turgeon B.G."/>
            <person name="Tyler B.M."/>
            <person name="Vincent D."/>
            <person name="Weissenbach J."/>
            <person name="Amselem J."/>
            <person name="Quesneville H."/>
            <person name="Oliver R.P."/>
            <person name="Wincker P."/>
            <person name="Balesdent M.-H."/>
            <person name="Howlett B.J."/>
        </authorList>
    </citation>
    <scope>NUCLEOTIDE SEQUENCE [LARGE SCALE GENOMIC DNA]</scope>
    <source>
        <strain evidence="2">JN3 / isolate v23.1.3 / race Av1-4-5-6-7-8</strain>
    </source>
</reference>
<dbReference type="Proteomes" id="UP000002668">
    <property type="component" value="Genome"/>
</dbReference>
<dbReference type="GeneID" id="13288574"/>
<dbReference type="OrthoDB" id="190265at2759"/>
<sequence length="55" mass="6567">METKDIYYGDWKYNSVHNRITSWIDDAGPQASFKEDFDASMQASRRLRRYLCCAR</sequence>
<evidence type="ECO:0000313" key="1">
    <source>
        <dbReference type="EMBL" id="CBX91325.1"/>
    </source>
</evidence>
<dbReference type="EMBL" id="FP929072">
    <property type="protein sequence ID" value="CBX91325.1"/>
    <property type="molecule type" value="Genomic_DNA"/>
</dbReference>
<proteinExistence type="predicted"/>
<protein>
    <submittedName>
        <fullName evidence="1">Predicted protein</fullName>
    </submittedName>
</protein>
<dbReference type="AlphaFoldDB" id="E4ZJP0"/>